<evidence type="ECO:0000313" key="1">
    <source>
        <dbReference type="EMBL" id="KAF0451242.1"/>
    </source>
</evidence>
<keyword evidence="2" id="KW-1185">Reference proteome</keyword>
<accession>A0A8H4A8J3</accession>
<proteinExistence type="predicted"/>
<reference evidence="1 2" key="1">
    <citation type="journal article" date="2019" name="Environ. Microbiol.">
        <title>At the nexus of three kingdoms: the genome of the mycorrhizal fungus Gigaspora margarita provides insights into plant, endobacterial and fungal interactions.</title>
        <authorList>
            <person name="Venice F."/>
            <person name="Ghignone S."/>
            <person name="Salvioli di Fossalunga A."/>
            <person name="Amselem J."/>
            <person name="Novero M."/>
            <person name="Xianan X."/>
            <person name="Sedzielewska Toro K."/>
            <person name="Morin E."/>
            <person name="Lipzen A."/>
            <person name="Grigoriev I.V."/>
            <person name="Henrissat B."/>
            <person name="Martin F.M."/>
            <person name="Bonfante P."/>
        </authorList>
    </citation>
    <scope>NUCLEOTIDE SEQUENCE [LARGE SCALE GENOMIC DNA]</scope>
    <source>
        <strain evidence="1 2">BEG34</strain>
    </source>
</reference>
<dbReference type="Proteomes" id="UP000439903">
    <property type="component" value="Unassembled WGS sequence"/>
</dbReference>
<dbReference type="EMBL" id="WTPW01001172">
    <property type="protein sequence ID" value="KAF0451242.1"/>
    <property type="molecule type" value="Genomic_DNA"/>
</dbReference>
<dbReference type="AlphaFoldDB" id="A0A8H4A8J3"/>
<protein>
    <submittedName>
        <fullName evidence="1">Uncharacterized protein</fullName>
    </submittedName>
</protein>
<gene>
    <name evidence="1" type="ORF">F8M41_002056</name>
</gene>
<evidence type="ECO:0000313" key="2">
    <source>
        <dbReference type="Proteomes" id="UP000439903"/>
    </source>
</evidence>
<sequence>MSKIESVLCGGGGTPLIKRYYVISVSAQSNIANLFNDDNLSENLADISFELEDNTYSKNFEVDPNTDILDEFENTLQGYYELSDNISVSADYFENI</sequence>
<name>A0A8H4A8J3_GIGMA</name>
<comment type="caution">
    <text evidence="1">The sequence shown here is derived from an EMBL/GenBank/DDBJ whole genome shotgun (WGS) entry which is preliminary data.</text>
</comment>
<organism evidence="1 2">
    <name type="scientific">Gigaspora margarita</name>
    <dbReference type="NCBI Taxonomy" id="4874"/>
    <lineage>
        <taxon>Eukaryota</taxon>
        <taxon>Fungi</taxon>
        <taxon>Fungi incertae sedis</taxon>
        <taxon>Mucoromycota</taxon>
        <taxon>Glomeromycotina</taxon>
        <taxon>Glomeromycetes</taxon>
        <taxon>Diversisporales</taxon>
        <taxon>Gigasporaceae</taxon>
        <taxon>Gigaspora</taxon>
    </lineage>
</organism>